<keyword evidence="3" id="KW-0479">Metal-binding</keyword>
<keyword evidence="5" id="KW-0408">Iron</keyword>
<evidence type="ECO:0000256" key="3">
    <source>
        <dbReference type="ARBA" id="ARBA00022723"/>
    </source>
</evidence>
<dbReference type="InterPro" id="IPR051460">
    <property type="entry name" value="HdrC_iron-sulfur_subunit"/>
</dbReference>
<dbReference type="PANTHER" id="PTHR43255">
    <property type="entry name" value="IRON-SULFUR-BINDING OXIDOREDUCTASE FADF-RELATED-RELATED"/>
    <property type="match status" value="1"/>
</dbReference>
<dbReference type="SUPFAM" id="SSF46548">
    <property type="entry name" value="alpha-helical ferredoxin"/>
    <property type="match status" value="1"/>
</dbReference>
<comment type="similarity">
    <text evidence="1">Belongs to the HdrC family.</text>
</comment>
<dbReference type="GO" id="GO:0005886">
    <property type="term" value="C:plasma membrane"/>
    <property type="evidence" value="ECO:0007669"/>
    <property type="project" value="TreeGrafter"/>
</dbReference>
<keyword evidence="6" id="KW-0411">Iron-sulfur</keyword>
<evidence type="ECO:0000256" key="1">
    <source>
        <dbReference type="ARBA" id="ARBA00007097"/>
    </source>
</evidence>
<evidence type="ECO:0000256" key="4">
    <source>
        <dbReference type="ARBA" id="ARBA00023002"/>
    </source>
</evidence>
<keyword evidence="2" id="KW-0004">4Fe-4S</keyword>
<proteinExistence type="inferred from homology"/>
<evidence type="ECO:0000259" key="7">
    <source>
        <dbReference type="PROSITE" id="PS51379"/>
    </source>
</evidence>
<name>A0A520KUQ3_9EURY</name>
<dbReference type="AlphaFoldDB" id="A0A520KUQ3"/>
<dbReference type="Pfam" id="PF13183">
    <property type="entry name" value="Fer4_8"/>
    <property type="match status" value="1"/>
</dbReference>
<reference evidence="8 9" key="1">
    <citation type="journal article" date="2019" name="Nat. Microbiol.">
        <title>Wide diversity of methane and short-chain alkane metabolisms in uncultured archaea.</title>
        <authorList>
            <person name="Borrel G."/>
            <person name="Adam P.S."/>
            <person name="McKay L.J."/>
            <person name="Chen L.X."/>
            <person name="Sierra-Garcia I.N."/>
            <person name="Sieber C.M."/>
            <person name="Letourneur Q."/>
            <person name="Ghozlane A."/>
            <person name="Andersen G.L."/>
            <person name="Li W.J."/>
            <person name="Hallam S.J."/>
            <person name="Muyzer G."/>
            <person name="de Oliveira V.M."/>
            <person name="Inskeep W.P."/>
            <person name="Banfield J.F."/>
            <person name="Gribaldo S."/>
        </authorList>
    </citation>
    <scope>NUCLEOTIDE SEQUENCE [LARGE SCALE GENOMIC DNA]</scope>
    <source>
        <strain evidence="8">NM1b</strain>
    </source>
</reference>
<dbReference type="Gene3D" id="1.10.1060.10">
    <property type="entry name" value="Alpha-helical ferredoxin"/>
    <property type="match status" value="1"/>
</dbReference>
<sequence length="491" mass="55855">MNMNEKKERGTGSIKNKKDFRFFDVEKCDDCGICFSACPVMELPEEYAKKDIMALIQGDVESSQAYERCNTCHTCDVVCPQNADPYELILERWGEKRMETGIPHIAATVFPNEPGNYWGSIKTLMPKEELEMIDRWANLHPRKEVVLTGFYSNIFPYLTQTKLLDDLRPAIAGSPEAFFGCAGDIYKTGAFDIVEQMGKRMQKIFSEMGVEKMYCLMSAESMMPREVLPKRFGINFDFEIQSIEEWLLERIRSGKIEIKKKLDMKVTIQDGCLSKLKGGIEQDINREILQRIGCEIVEMEHNHEKALCCGYGASASKLWPGMDLFAVLYLMESSLRRLKEAEATGADALVVYCHGCLFMLSMMNEFLNIKIPIYHVTELVQMAIGEEPVHKHAYRAWDVIAGVTNLLLKCVLSPSYRAPFQPKPVSEEVEPLAKPSEDDIRMIEAFAKLYHSPIVQNSVTKALIGAASRAIVAVYSSVWGRSYYERKLKRD</sequence>
<comment type="caution">
    <text evidence="8">The sequence shown here is derived from an EMBL/GenBank/DDBJ whole genome shotgun (WGS) entry which is preliminary data.</text>
</comment>
<organism evidence="8 9">
    <name type="scientific">Candidatus Methanolliviera hydrocarbonicum</name>
    <dbReference type="NCBI Taxonomy" id="2491085"/>
    <lineage>
        <taxon>Archaea</taxon>
        <taxon>Methanobacteriati</taxon>
        <taxon>Methanobacteriota</taxon>
        <taxon>Candidatus Methanoliparia</taxon>
        <taxon>Candidatus Methanoliparales</taxon>
        <taxon>Candidatus Methanollivieraceae</taxon>
        <taxon>Candidatus Methanolliviera</taxon>
    </lineage>
</organism>
<dbReference type="InterPro" id="IPR017896">
    <property type="entry name" value="4Fe4S_Fe-S-bd"/>
</dbReference>
<dbReference type="Pfam" id="PF02754">
    <property type="entry name" value="CCG"/>
    <property type="match status" value="1"/>
</dbReference>
<accession>A0A520KUQ3</accession>
<dbReference type="PANTHER" id="PTHR43255:SF1">
    <property type="entry name" value="IRON-SULFUR-BINDING OXIDOREDUCTASE FADF-RELATED"/>
    <property type="match status" value="1"/>
</dbReference>
<dbReference type="GO" id="GO:0046872">
    <property type="term" value="F:metal ion binding"/>
    <property type="evidence" value="ECO:0007669"/>
    <property type="project" value="UniProtKB-KW"/>
</dbReference>
<feature type="domain" description="4Fe-4S ferredoxin-type" evidence="7">
    <location>
        <begin position="19"/>
        <end position="46"/>
    </location>
</feature>
<keyword evidence="4" id="KW-0560">Oxidoreductase</keyword>
<evidence type="ECO:0000256" key="2">
    <source>
        <dbReference type="ARBA" id="ARBA00022485"/>
    </source>
</evidence>
<evidence type="ECO:0000313" key="8">
    <source>
        <dbReference type="EMBL" id="RZN66862.1"/>
    </source>
</evidence>
<evidence type="ECO:0000256" key="6">
    <source>
        <dbReference type="ARBA" id="ARBA00023014"/>
    </source>
</evidence>
<evidence type="ECO:0000313" key="9">
    <source>
        <dbReference type="Proteomes" id="UP000320766"/>
    </source>
</evidence>
<dbReference type="PROSITE" id="PS51379">
    <property type="entry name" value="4FE4S_FER_2"/>
    <property type="match status" value="1"/>
</dbReference>
<gene>
    <name evidence="8" type="ORF">EF807_08085</name>
</gene>
<evidence type="ECO:0000256" key="5">
    <source>
        <dbReference type="ARBA" id="ARBA00023004"/>
    </source>
</evidence>
<dbReference type="GO" id="GO:0016491">
    <property type="term" value="F:oxidoreductase activity"/>
    <property type="evidence" value="ECO:0007669"/>
    <property type="project" value="UniProtKB-KW"/>
</dbReference>
<dbReference type="InterPro" id="IPR009051">
    <property type="entry name" value="Helical_ferredxn"/>
</dbReference>
<dbReference type="Proteomes" id="UP000320766">
    <property type="component" value="Unassembled WGS sequence"/>
</dbReference>
<protein>
    <submittedName>
        <fullName evidence="8">(Fe-S)-binding protein</fullName>
    </submittedName>
</protein>
<dbReference type="GO" id="GO:0051539">
    <property type="term" value="F:4 iron, 4 sulfur cluster binding"/>
    <property type="evidence" value="ECO:0007669"/>
    <property type="project" value="UniProtKB-KW"/>
</dbReference>
<dbReference type="InterPro" id="IPR004017">
    <property type="entry name" value="Cys_rich_dom"/>
</dbReference>
<dbReference type="EMBL" id="RXIL01000150">
    <property type="protein sequence ID" value="RZN66862.1"/>
    <property type="molecule type" value="Genomic_DNA"/>
</dbReference>
<dbReference type="InterPro" id="IPR017900">
    <property type="entry name" value="4Fe4S_Fe_S_CS"/>
</dbReference>
<dbReference type="PROSITE" id="PS00198">
    <property type="entry name" value="4FE4S_FER_1"/>
    <property type="match status" value="2"/>
</dbReference>